<dbReference type="Proteomes" id="UP001234989">
    <property type="component" value="Chromosome 6"/>
</dbReference>
<reference evidence="1" key="1">
    <citation type="submission" date="2023-08" db="EMBL/GenBank/DDBJ databases">
        <title>A de novo genome assembly of Solanum verrucosum Schlechtendal, a Mexican diploid species geographically isolated from the other diploid A-genome species in potato relatives.</title>
        <authorList>
            <person name="Hosaka K."/>
        </authorList>
    </citation>
    <scope>NUCLEOTIDE SEQUENCE</scope>
    <source>
        <tissue evidence="1">Young leaves</tissue>
    </source>
</reference>
<dbReference type="EMBL" id="CP133617">
    <property type="protein sequence ID" value="WMV34582.1"/>
    <property type="molecule type" value="Genomic_DNA"/>
</dbReference>
<keyword evidence="2" id="KW-1185">Reference proteome</keyword>
<protein>
    <submittedName>
        <fullName evidence="1">Uncharacterized protein</fullName>
    </submittedName>
</protein>
<name>A0AAF0TVD0_SOLVR</name>
<proteinExistence type="predicted"/>
<accession>A0AAF0TVD0</accession>
<dbReference type="AlphaFoldDB" id="A0AAF0TVD0"/>
<gene>
    <name evidence="1" type="ORF">MTR67_027967</name>
</gene>
<organism evidence="1 2">
    <name type="scientific">Solanum verrucosum</name>
    <dbReference type="NCBI Taxonomy" id="315347"/>
    <lineage>
        <taxon>Eukaryota</taxon>
        <taxon>Viridiplantae</taxon>
        <taxon>Streptophyta</taxon>
        <taxon>Embryophyta</taxon>
        <taxon>Tracheophyta</taxon>
        <taxon>Spermatophyta</taxon>
        <taxon>Magnoliopsida</taxon>
        <taxon>eudicotyledons</taxon>
        <taxon>Gunneridae</taxon>
        <taxon>Pentapetalae</taxon>
        <taxon>asterids</taxon>
        <taxon>lamiids</taxon>
        <taxon>Solanales</taxon>
        <taxon>Solanaceae</taxon>
        <taxon>Solanoideae</taxon>
        <taxon>Solaneae</taxon>
        <taxon>Solanum</taxon>
    </lineage>
</organism>
<sequence>MKPWSQNLLSKRKSLPLFRCG</sequence>
<evidence type="ECO:0000313" key="1">
    <source>
        <dbReference type="EMBL" id="WMV34582.1"/>
    </source>
</evidence>
<evidence type="ECO:0000313" key="2">
    <source>
        <dbReference type="Proteomes" id="UP001234989"/>
    </source>
</evidence>